<comment type="caution">
    <text evidence="2">The sequence shown here is derived from an EMBL/GenBank/DDBJ whole genome shotgun (WGS) entry which is preliminary data.</text>
</comment>
<gene>
    <name evidence="2" type="ORF">HYH03_001658</name>
</gene>
<organism evidence="2 3">
    <name type="scientific">Edaphochlamys debaryana</name>
    <dbReference type="NCBI Taxonomy" id="47281"/>
    <lineage>
        <taxon>Eukaryota</taxon>
        <taxon>Viridiplantae</taxon>
        <taxon>Chlorophyta</taxon>
        <taxon>core chlorophytes</taxon>
        <taxon>Chlorophyceae</taxon>
        <taxon>CS clade</taxon>
        <taxon>Chlamydomonadales</taxon>
        <taxon>Chlamydomonadales incertae sedis</taxon>
        <taxon>Edaphochlamys</taxon>
    </lineage>
</organism>
<dbReference type="Proteomes" id="UP000612055">
    <property type="component" value="Unassembled WGS sequence"/>
</dbReference>
<evidence type="ECO:0000313" key="3">
    <source>
        <dbReference type="Proteomes" id="UP000612055"/>
    </source>
</evidence>
<dbReference type="OrthoDB" id="549039at2759"/>
<evidence type="ECO:0000313" key="2">
    <source>
        <dbReference type="EMBL" id="KAG2500899.1"/>
    </source>
</evidence>
<evidence type="ECO:0008006" key="4">
    <source>
        <dbReference type="Google" id="ProtNLM"/>
    </source>
</evidence>
<name>A0A835YND6_9CHLO</name>
<dbReference type="AlphaFoldDB" id="A0A835YND6"/>
<proteinExistence type="predicted"/>
<dbReference type="Gene3D" id="1.25.40.20">
    <property type="entry name" value="Ankyrin repeat-containing domain"/>
    <property type="match status" value="1"/>
</dbReference>
<dbReference type="EMBL" id="JAEHOE010000003">
    <property type="protein sequence ID" value="KAG2500899.1"/>
    <property type="molecule type" value="Genomic_DNA"/>
</dbReference>
<dbReference type="InterPro" id="IPR036770">
    <property type="entry name" value="Ankyrin_rpt-contain_sf"/>
</dbReference>
<sequence length="259" mass="27834">MRAGNEAAVQWLLAEGAPKEPVDVLSQVFGAAMAGDVATLEFMMQAGPAYVRDAFFSQMLAHRAAIGGHAHVLEWMWHEYGWSAESHGVTAELLSAACTAGSFEILAWARERLGTGAAVWRELQPDHWGMLALTGSVAGVELLAELGLPKPVDGSPFVRVVLHTGHRHAWWMLPALHRLGVPFGPACGELLAACVACGAPLGTLRWLLAAGCPVDDWSEVEQALGRRRPGAGAREVQAWVREQREGQGPPSDVRPRQSS</sequence>
<reference evidence="2" key="1">
    <citation type="journal article" date="2020" name="bioRxiv">
        <title>Comparative genomics of Chlamydomonas.</title>
        <authorList>
            <person name="Craig R.J."/>
            <person name="Hasan A.R."/>
            <person name="Ness R.W."/>
            <person name="Keightley P.D."/>
        </authorList>
    </citation>
    <scope>NUCLEOTIDE SEQUENCE</scope>
    <source>
        <strain evidence="2">CCAP 11/70</strain>
    </source>
</reference>
<accession>A0A835YND6</accession>
<keyword evidence="3" id="KW-1185">Reference proteome</keyword>
<evidence type="ECO:0000256" key="1">
    <source>
        <dbReference type="SAM" id="MobiDB-lite"/>
    </source>
</evidence>
<protein>
    <recommendedName>
        <fullName evidence="4">Ankyrin repeat domain-containing protein</fullName>
    </recommendedName>
</protein>
<feature type="region of interest" description="Disordered" evidence="1">
    <location>
        <begin position="240"/>
        <end position="259"/>
    </location>
</feature>